<dbReference type="EMBL" id="LAZR01014528">
    <property type="protein sequence ID" value="KKM17091.1"/>
    <property type="molecule type" value="Genomic_DNA"/>
</dbReference>
<evidence type="ECO:0000313" key="1">
    <source>
        <dbReference type="EMBL" id="KKM17091.1"/>
    </source>
</evidence>
<gene>
    <name evidence="1" type="ORF">LCGC14_1679260</name>
</gene>
<accession>A0A0F9HP83</accession>
<proteinExistence type="predicted"/>
<dbReference type="AlphaFoldDB" id="A0A0F9HP83"/>
<organism evidence="1">
    <name type="scientific">marine sediment metagenome</name>
    <dbReference type="NCBI Taxonomy" id="412755"/>
    <lineage>
        <taxon>unclassified sequences</taxon>
        <taxon>metagenomes</taxon>
        <taxon>ecological metagenomes</taxon>
    </lineage>
</organism>
<sequence length="50" mass="5560">MMLLSIHFCYIGLYSGALCRRRATGNMESVDVAVANMLEKGWVVSHVIES</sequence>
<reference evidence="1" key="1">
    <citation type="journal article" date="2015" name="Nature">
        <title>Complex archaea that bridge the gap between prokaryotes and eukaryotes.</title>
        <authorList>
            <person name="Spang A."/>
            <person name="Saw J.H."/>
            <person name="Jorgensen S.L."/>
            <person name="Zaremba-Niedzwiedzka K."/>
            <person name="Martijn J."/>
            <person name="Lind A.E."/>
            <person name="van Eijk R."/>
            <person name="Schleper C."/>
            <person name="Guy L."/>
            <person name="Ettema T.J."/>
        </authorList>
    </citation>
    <scope>NUCLEOTIDE SEQUENCE</scope>
</reference>
<comment type="caution">
    <text evidence="1">The sequence shown here is derived from an EMBL/GenBank/DDBJ whole genome shotgun (WGS) entry which is preliminary data.</text>
</comment>
<protein>
    <submittedName>
        <fullName evidence="1">Uncharacterized protein</fullName>
    </submittedName>
</protein>
<name>A0A0F9HP83_9ZZZZ</name>